<proteinExistence type="predicted"/>
<reference evidence="2 3" key="1">
    <citation type="submission" date="2017-11" db="EMBL/GenBank/DDBJ databases">
        <title>Genomic Encyclopedia of Archaeal and Bacterial Type Strains, Phase II (KMG-II): From Individual Species to Whole Genera.</title>
        <authorList>
            <person name="Goeker M."/>
        </authorList>
    </citation>
    <scope>NUCLEOTIDE SEQUENCE [LARGE SCALE GENOMIC DNA]</scope>
    <source>
        <strain evidence="2 3">DSM 25625</strain>
    </source>
</reference>
<dbReference type="Pfam" id="PF11292">
    <property type="entry name" value="DUF3093"/>
    <property type="match status" value="1"/>
</dbReference>
<keyword evidence="1" id="KW-0812">Transmembrane</keyword>
<keyword evidence="1" id="KW-0472">Membrane</keyword>
<organism evidence="2 3">
    <name type="scientific">Compostimonas suwonensis</name>
    <dbReference type="NCBI Taxonomy" id="1048394"/>
    <lineage>
        <taxon>Bacteria</taxon>
        <taxon>Bacillati</taxon>
        <taxon>Actinomycetota</taxon>
        <taxon>Actinomycetes</taxon>
        <taxon>Micrococcales</taxon>
        <taxon>Microbacteriaceae</taxon>
        <taxon>Compostimonas</taxon>
    </lineage>
</organism>
<dbReference type="RefSeq" id="WP_100345994.1">
    <property type="nucleotide sequence ID" value="NZ_PGFB01000006.1"/>
</dbReference>
<evidence type="ECO:0000313" key="3">
    <source>
        <dbReference type="Proteomes" id="UP000230161"/>
    </source>
</evidence>
<feature type="transmembrane region" description="Helical" evidence="1">
    <location>
        <begin position="38"/>
        <end position="61"/>
    </location>
</feature>
<evidence type="ECO:0000313" key="2">
    <source>
        <dbReference type="EMBL" id="PJJ55337.1"/>
    </source>
</evidence>
<feature type="transmembrane region" description="Helical" evidence="1">
    <location>
        <begin position="12"/>
        <end position="32"/>
    </location>
</feature>
<protein>
    <recommendedName>
        <fullName evidence="4">DUF3093 family protein</fullName>
    </recommendedName>
</protein>
<evidence type="ECO:0008006" key="4">
    <source>
        <dbReference type="Google" id="ProtNLM"/>
    </source>
</evidence>
<sequence length="152" mass="16367">MALYRERLWASPLFYLALALVIPASLVILAPISIVAGIITAIVLYGGCVALLISAAPTISIEGGTLHAGRATIDLSLTGTATGYYGEDATRQRGTELDARAWMLIRGWVQPVVKVPINDPEDPSPYWLLSTRHPKELVAAINGSRRPEESES</sequence>
<dbReference type="EMBL" id="PGFB01000006">
    <property type="protein sequence ID" value="PJJ55337.1"/>
    <property type="molecule type" value="Genomic_DNA"/>
</dbReference>
<dbReference type="InterPro" id="IPR021443">
    <property type="entry name" value="DUF3093"/>
</dbReference>
<gene>
    <name evidence="2" type="ORF">CLV54_3227</name>
</gene>
<keyword evidence="3" id="KW-1185">Reference proteome</keyword>
<accession>A0A2M9BBL6</accession>
<dbReference type="OrthoDB" id="3217020at2"/>
<keyword evidence="1" id="KW-1133">Transmembrane helix</keyword>
<dbReference type="Proteomes" id="UP000230161">
    <property type="component" value="Unassembled WGS sequence"/>
</dbReference>
<evidence type="ECO:0000256" key="1">
    <source>
        <dbReference type="SAM" id="Phobius"/>
    </source>
</evidence>
<dbReference type="AlphaFoldDB" id="A0A2M9BBL6"/>
<name>A0A2M9BBL6_9MICO</name>
<comment type="caution">
    <text evidence="2">The sequence shown here is derived from an EMBL/GenBank/DDBJ whole genome shotgun (WGS) entry which is preliminary data.</text>
</comment>